<keyword evidence="2" id="KW-1185">Reference proteome</keyword>
<comment type="caution">
    <text evidence="1">The sequence shown here is derived from an EMBL/GenBank/DDBJ whole genome shotgun (WGS) entry which is preliminary data.</text>
</comment>
<protein>
    <submittedName>
        <fullName evidence="1">RGCVC family protein</fullName>
    </submittedName>
</protein>
<sequence>MAPTTSPASTAPLTDGPSLGDPSCDVCPHGVSHHDAIGLRFCRATLVGAITRGCICRPS</sequence>
<reference evidence="1 2" key="1">
    <citation type="submission" date="2024-06" db="EMBL/GenBank/DDBJ databases">
        <title>Draft genome sequence of Geodermatophilus badlandi, a novel member of the Geodermatophilaceae isolated from badland sedimentary rocks in the Red desert, Wyoming, USA.</title>
        <authorList>
            <person name="Ben Tekaya S."/>
            <person name="Nouioui I."/>
            <person name="Flores G.M."/>
            <person name="Shaal M.N."/>
            <person name="Bredoire F."/>
            <person name="Basile F."/>
            <person name="Van Diepen L."/>
            <person name="Ward N.L."/>
        </authorList>
    </citation>
    <scope>NUCLEOTIDE SEQUENCE [LARGE SCALE GENOMIC DNA]</scope>
    <source>
        <strain evidence="1 2">WL48A</strain>
    </source>
</reference>
<proteinExistence type="predicted"/>
<gene>
    <name evidence="1" type="ORF">ABQ292_09645</name>
</gene>
<accession>A0ABV3XFN8</accession>
<dbReference type="EMBL" id="JBFNXQ010000023">
    <property type="protein sequence ID" value="MEX5718625.1"/>
    <property type="molecule type" value="Genomic_DNA"/>
</dbReference>
<dbReference type="Proteomes" id="UP001560045">
    <property type="component" value="Unassembled WGS sequence"/>
</dbReference>
<evidence type="ECO:0000313" key="2">
    <source>
        <dbReference type="Proteomes" id="UP001560045"/>
    </source>
</evidence>
<name>A0ABV3XFN8_9ACTN</name>
<dbReference type="RefSeq" id="WP_369205665.1">
    <property type="nucleotide sequence ID" value="NZ_JBFNXQ010000023.1"/>
</dbReference>
<organism evidence="1 2">
    <name type="scientific">Geodermatophilus maliterrae</name>
    <dbReference type="NCBI Taxonomy" id="3162531"/>
    <lineage>
        <taxon>Bacteria</taxon>
        <taxon>Bacillati</taxon>
        <taxon>Actinomycetota</taxon>
        <taxon>Actinomycetes</taxon>
        <taxon>Geodermatophilales</taxon>
        <taxon>Geodermatophilaceae</taxon>
        <taxon>Geodermatophilus</taxon>
    </lineage>
</organism>
<dbReference type="NCBIfam" id="NF038206">
    <property type="entry name" value="RGCVC_fam"/>
    <property type="match status" value="1"/>
</dbReference>
<evidence type="ECO:0000313" key="1">
    <source>
        <dbReference type="EMBL" id="MEX5718625.1"/>
    </source>
</evidence>